<dbReference type="EMBL" id="CP034206">
    <property type="protein sequence ID" value="QBZ59840.1"/>
    <property type="molecule type" value="Genomic_DNA"/>
</dbReference>
<accession>A0A4P7NDX7</accession>
<name>A0A4P7NDX7_PYROR</name>
<dbReference type="AlphaFoldDB" id="A0A4P7NDX7"/>
<gene>
    <name evidence="1" type="ORF">PoMZ_04804</name>
</gene>
<evidence type="ECO:0000313" key="2">
    <source>
        <dbReference type="Proteomes" id="UP000294847"/>
    </source>
</evidence>
<sequence>MVSCGTTQSSRCTVQTLLNGDVIHQLVHLVSTADNPGPRYHFRIIRGLDSPPQPPRTMVDSNQGIFVSIHSYIAKP</sequence>
<organism evidence="1 2">
    <name type="scientific">Pyricularia oryzae</name>
    <name type="common">Rice blast fungus</name>
    <name type="synonym">Magnaporthe oryzae</name>
    <dbReference type="NCBI Taxonomy" id="318829"/>
    <lineage>
        <taxon>Eukaryota</taxon>
        <taxon>Fungi</taxon>
        <taxon>Dikarya</taxon>
        <taxon>Ascomycota</taxon>
        <taxon>Pezizomycotina</taxon>
        <taxon>Sordariomycetes</taxon>
        <taxon>Sordariomycetidae</taxon>
        <taxon>Magnaporthales</taxon>
        <taxon>Pyriculariaceae</taxon>
        <taxon>Pyricularia</taxon>
    </lineage>
</organism>
<protein>
    <submittedName>
        <fullName evidence="1">Uncharacterized protein</fullName>
    </submittedName>
</protein>
<proteinExistence type="predicted"/>
<evidence type="ECO:0000313" key="1">
    <source>
        <dbReference type="EMBL" id="QBZ59840.1"/>
    </source>
</evidence>
<reference evidence="1 2" key="1">
    <citation type="journal article" date="2019" name="Mol. Biol. Evol.">
        <title>Blast fungal genomes show frequent chromosomal changes, gene gains and losses, and effector gene turnover.</title>
        <authorList>
            <person name="Gomez Luciano L.B."/>
            <person name="Jason Tsai I."/>
            <person name="Chuma I."/>
            <person name="Tosa Y."/>
            <person name="Chen Y.H."/>
            <person name="Li J.Y."/>
            <person name="Li M.Y."/>
            <person name="Jade Lu M.Y."/>
            <person name="Nakayashiki H."/>
            <person name="Li W.H."/>
        </authorList>
    </citation>
    <scope>NUCLEOTIDE SEQUENCE [LARGE SCALE GENOMIC DNA]</scope>
    <source>
        <strain evidence="1">MZ5-1-6</strain>
    </source>
</reference>
<dbReference type="Proteomes" id="UP000294847">
    <property type="component" value="Chromosome 3"/>
</dbReference>